<keyword evidence="6" id="KW-1185">Reference proteome</keyword>
<feature type="domain" description="Glycosyltransferase 2-like" evidence="4">
    <location>
        <begin position="5"/>
        <end position="123"/>
    </location>
</feature>
<dbReference type="InterPro" id="IPR050834">
    <property type="entry name" value="Glycosyltransf_2"/>
</dbReference>
<sequence length="284" mass="30838">MLPISIIIPCYNSAPTLSRALDSAIAQREAAQILVVDDGSTDKTAEIVFRYARLDARVHLLQMASNSGQASARNWGALHATAPVLAFLDADDEYLPGALTAASAWLEKSPRDAVVRLDVDFYGFPESVLAHPDFATKARALSNTVPSSLVIRRCAFLALGGFPMDDFFRQYGGEDGALAWALHETFGQHRLDDAKRVRMHYHTGIHAERFFRIQTGLDTPDPGDNAAVIQFSRQFLDQAIGVVKQLRGLNVGEALDQAGRQSAGESAYEPVTEIVIPAISDDAG</sequence>
<comment type="similarity">
    <text evidence="1">Belongs to the glycosyltransferase 2 family.</text>
</comment>
<dbReference type="RefSeq" id="WP_124151377.1">
    <property type="nucleotide sequence ID" value="NZ_RQIS01000008.1"/>
</dbReference>
<dbReference type="SUPFAM" id="SSF53448">
    <property type="entry name" value="Nucleotide-diphospho-sugar transferases"/>
    <property type="match status" value="1"/>
</dbReference>
<protein>
    <submittedName>
        <fullName evidence="5">Glycosyltransferase family 2 protein</fullName>
    </submittedName>
</protein>
<dbReference type="EMBL" id="RQIS01000008">
    <property type="protein sequence ID" value="RQH06001.1"/>
    <property type="molecule type" value="Genomic_DNA"/>
</dbReference>
<dbReference type="InterPro" id="IPR001173">
    <property type="entry name" value="Glyco_trans_2-like"/>
</dbReference>
<dbReference type="Pfam" id="PF00535">
    <property type="entry name" value="Glycos_transf_2"/>
    <property type="match status" value="1"/>
</dbReference>
<evidence type="ECO:0000256" key="3">
    <source>
        <dbReference type="ARBA" id="ARBA00022679"/>
    </source>
</evidence>
<name>A0A3N6N5L1_9BURK</name>
<dbReference type="Proteomes" id="UP000272778">
    <property type="component" value="Unassembled WGS sequence"/>
</dbReference>
<dbReference type="AlphaFoldDB" id="A0A3N6N5L1"/>
<keyword evidence="3 5" id="KW-0808">Transferase</keyword>
<reference evidence="5 6" key="1">
    <citation type="submission" date="2018-11" db="EMBL/GenBank/DDBJ databases">
        <title>Paraburkholderia sp. DHOA04, isolated from soil.</title>
        <authorList>
            <person name="Gao Z.-H."/>
            <person name="Qiu L.-H."/>
            <person name="Fu J.-C."/>
        </authorList>
    </citation>
    <scope>NUCLEOTIDE SEQUENCE [LARGE SCALE GENOMIC DNA]</scope>
    <source>
        <strain evidence="5 6">DHOA04</strain>
    </source>
</reference>
<evidence type="ECO:0000313" key="6">
    <source>
        <dbReference type="Proteomes" id="UP000272778"/>
    </source>
</evidence>
<dbReference type="PANTHER" id="PTHR43685:SF5">
    <property type="entry name" value="GLYCOSYLTRANSFERASE EPSE-RELATED"/>
    <property type="match status" value="1"/>
</dbReference>
<gene>
    <name evidence="5" type="ORF">D1Y85_12480</name>
</gene>
<comment type="caution">
    <text evidence="5">The sequence shown here is derived from an EMBL/GenBank/DDBJ whole genome shotgun (WGS) entry which is preliminary data.</text>
</comment>
<dbReference type="Gene3D" id="3.90.550.10">
    <property type="entry name" value="Spore Coat Polysaccharide Biosynthesis Protein SpsA, Chain A"/>
    <property type="match status" value="1"/>
</dbReference>
<accession>A0A3N6N5L1</accession>
<evidence type="ECO:0000313" key="5">
    <source>
        <dbReference type="EMBL" id="RQH06001.1"/>
    </source>
</evidence>
<proteinExistence type="inferred from homology"/>
<evidence type="ECO:0000256" key="2">
    <source>
        <dbReference type="ARBA" id="ARBA00022676"/>
    </source>
</evidence>
<keyword evidence="2" id="KW-0328">Glycosyltransferase</keyword>
<organism evidence="5 6">
    <name type="scientific">Paraburkholderia dinghuensis</name>
    <dbReference type="NCBI Taxonomy" id="2305225"/>
    <lineage>
        <taxon>Bacteria</taxon>
        <taxon>Pseudomonadati</taxon>
        <taxon>Pseudomonadota</taxon>
        <taxon>Betaproteobacteria</taxon>
        <taxon>Burkholderiales</taxon>
        <taxon>Burkholderiaceae</taxon>
        <taxon>Paraburkholderia</taxon>
    </lineage>
</organism>
<dbReference type="CDD" id="cd00761">
    <property type="entry name" value="Glyco_tranf_GTA_type"/>
    <property type="match status" value="1"/>
</dbReference>
<dbReference type="GO" id="GO:0016757">
    <property type="term" value="F:glycosyltransferase activity"/>
    <property type="evidence" value="ECO:0007669"/>
    <property type="project" value="UniProtKB-KW"/>
</dbReference>
<evidence type="ECO:0000259" key="4">
    <source>
        <dbReference type="Pfam" id="PF00535"/>
    </source>
</evidence>
<evidence type="ECO:0000256" key="1">
    <source>
        <dbReference type="ARBA" id="ARBA00006739"/>
    </source>
</evidence>
<dbReference type="InterPro" id="IPR029044">
    <property type="entry name" value="Nucleotide-diphossugar_trans"/>
</dbReference>
<dbReference type="OrthoDB" id="9802649at2"/>
<dbReference type="PANTHER" id="PTHR43685">
    <property type="entry name" value="GLYCOSYLTRANSFERASE"/>
    <property type="match status" value="1"/>
</dbReference>